<dbReference type="AlphaFoldDB" id="A0A6J5ZYQ4"/>
<feature type="transmembrane region" description="Helical" evidence="6">
    <location>
        <begin position="140"/>
        <end position="158"/>
    </location>
</feature>
<keyword evidence="5 6" id="KW-0472">Membrane</keyword>
<dbReference type="CDD" id="cd06580">
    <property type="entry name" value="TM_PBP1_transp_TpRbsC_like"/>
    <property type="match status" value="1"/>
</dbReference>
<sequence>MNSARLVPALTRGAVALVGTLAVGLIAILAAGLDPVTTLEAIIDGAVGTPYAIRQSLTEAVPVTLTALGVAVAFRAGLFNLGGEGQIYIGALGAVGISLLFPELTPVLLIPFALAVGMLGGLVWGGLAGVLRAKLRLSEIITTIMLNFIAFWIVSYLVHGPLKDPGGSGYPLTREITESAQLPVFGDMVPSGAVLMLVAAFCVWLLLERTSTGIKIKGAGSSASASRFAGVSMSRVTILVMAVAGALAGLGGAVSLQGDQHQVGDFFSPGWGFDAVAVALIGRGTATGTLITGIAVGALRSGIQSAQGTAQVPSSIAQILLAAAVLFVIVGNAEGAGQLVRRSWIRTRGLASD</sequence>
<evidence type="ECO:0000256" key="1">
    <source>
        <dbReference type="ARBA" id="ARBA00004651"/>
    </source>
</evidence>
<feature type="transmembrane region" description="Helical" evidence="6">
    <location>
        <begin position="108"/>
        <end position="128"/>
    </location>
</feature>
<feature type="transmembrane region" description="Helical" evidence="6">
    <location>
        <begin position="60"/>
        <end position="78"/>
    </location>
</feature>
<dbReference type="GO" id="GO:0022857">
    <property type="term" value="F:transmembrane transporter activity"/>
    <property type="evidence" value="ECO:0007669"/>
    <property type="project" value="InterPro"/>
</dbReference>
<accession>A0A6J5ZYQ4</accession>
<protein>
    <submittedName>
        <fullName evidence="7">Unannotated protein</fullName>
    </submittedName>
</protein>
<feature type="transmembrane region" description="Helical" evidence="6">
    <location>
        <begin position="85"/>
        <end position="102"/>
    </location>
</feature>
<gene>
    <name evidence="7" type="ORF">UFOPK3522_01339</name>
</gene>
<feature type="transmembrane region" description="Helical" evidence="6">
    <location>
        <begin position="188"/>
        <end position="207"/>
    </location>
</feature>
<evidence type="ECO:0000256" key="2">
    <source>
        <dbReference type="ARBA" id="ARBA00022475"/>
    </source>
</evidence>
<dbReference type="GO" id="GO:0005886">
    <property type="term" value="C:plasma membrane"/>
    <property type="evidence" value="ECO:0007669"/>
    <property type="project" value="UniProtKB-SubCell"/>
</dbReference>
<dbReference type="PANTHER" id="PTHR47089">
    <property type="entry name" value="ABC TRANSPORTER, PERMEASE PROTEIN"/>
    <property type="match status" value="1"/>
</dbReference>
<evidence type="ECO:0000256" key="4">
    <source>
        <dbReference type="ARBA" id="ARBA00022989"/>
    </source>
</evidence>
<feature type="transmembrane region" description="Helical" evidence="6">
    <location>
        <begin position="311"/>
        <end position="330"/>
    </location>
</feature>
<name>A0A6J5ZYQ4_9ZZZZ</name>
<proteinExistence type="predicted"/>
<keyword evidence="4 6" id="KW-1133">Transmembrane helix</keyword>
<comment type="subcellular location">
    <subcellularLocation>
        <location evidence="1">Cell membrane</location>
        <topology evidence="1">Multi-pass membrane protein</topology>
    </subcellularLocation>
</comment>
<evidence type="ECO:0000256" key="6">
    <source>
        <dbReference type="SAM" id="Phobius"/>
    </source>
</evidence>
<organism evidence="7">
    <name type="scientific">freshwater metagenome</name>
    <dbReference type="NCBI Taxonomy" id="449393"/>
    <lineage>
        <taxon>unclassified sequences</taxon>
        <taxon>metagenomes</taxon>
        <taxon>ecological metagenomes</taxon>
    </lineage>
</organism>
<keyword evidence="2" id="KW-1003">Cell membrane</keyword>
<dbReference type="Pfam" id="PF02653">
    <property type="entry name" value="BPD_transp_2"/>
    <property type="match status" value="1"/>
</dbReference>
<evidence type="ECO:0000256" key="5">
    <source>
        <dbReference type="ARBA" id="ARBA00023136"/>
    </source>
</evidence>
<feature type="transmembrane region" description="Helical" evidence="6">
    <location>
        <begin position="12"/>
        <end position="33"/>
    </location>
</feature>
<reference evidence="7" key="1">
    <citation type="submission" date="2020-05" db="EMBL/GenBank/DDBJ databases">
        <authorList>
            <person name="Chiriac C."/>
            <person name="Salcher M."/>
            <person name="Ghai R."/>
            <person name="Kavagutti S V."/>
        </authorList>
    </citation>
    <scope>NUCLEOTIDE SEQUENCE</scope>
</reference>
<dbReference type="PANTHER" id="PTHR47089:SF1">
    <property type="entry name" value="GUANOSINE ABC TRANSPORTER PERMEASE PROTEIN NUPP"/>
    <property type="match status" value="1"/>
</dbReference>
<feature type="transmembrane region" description="Helical" evidence="6">
    <location>
        <begin position="236"/>
        <end position="256"/>
    </location>
</feature>
<evidence type="ECO:0000256" key="3">
    <source>
        <dbReference type="ARBA" id="ARBA00022692"/>
    </source>
</evidence>
<feature type="transmembrane region" description="Helical" evidence="6">
    <location>
        <begin position="276"/>
        <end position="299"/>
    </location>
</feature>
<dbReference type="InterPro" id="IPR001851">
    <property type="entry name" value="ABC_transp_permease"/>
</dbReference>
<evidence type="ECO:0000313" key="7">
    <source>
        <dbReference type="EMBL" id="CAB4346349.1"/>
    </source>
</evidence>
<keyword evidence="3 6" id="KW-0812">Transmembrane</keyword>
<dbReference type="EMBL" id="CAESAO010000138">
    <property type="protein sequence ID" value="CAB4346349.1"/>
    <property type="molecule type" value="Genomic_DNA"/>
</dbReference>